<evidence type="ECO:0000259" key="5">
    <source>
        <dbReference type="Pfam" id="PF01061"/>
    </source>
</evidence>
<protein>
    <recommendedName>
        <fullName evidence="5">ABC-2 type transporter transmembrane domain-containing protein</fullName>
    </recommendedName>
</protein>
<keyword evidence="4" id="KW-0472">Membrane</keyword>
<dbReference type="Pfam" id="PF01061">
    <property type="entry name" value="ABC2_membrane"/>
    <property type="match status" value="1"/>
</dbReference>
<keyword evidence="3" id="KW-1133">Transmembrane helix</keyword>
<reference evidence="6 7" key="1">
    <citation type="submission" date="2024-01" db="EMBL/GenBank/DDBJ databases">
        <title>Genome assemblies of Stephania.</title>
        <authorList>
            <person name="Yang L."/>
        </authorList>
    </citation>
    <scope>NUCLEOTIDE SEQUENCE [LARGE SCALE GENOMIC DNA]</scope>
    <source>
        <strain evidence="6">YNDBR</strain>
        <tissue evidence="6">Leaf</tissue>
    </source>
</reference>
<dbReference type="PANTHER" id="PTHR48040:SF13">
    <property type="entry name" value="ABC TRANSPORTER G FAMILY MEMBER 31"/>
    <property type="match status" value="1"/>
</dbReference>
<proteinExistence type="predicted"/>
<dbReference type="Proteomes" id="UP001420932">
    <property type="component" value="Unassembled WGS sequence"/>
</dbReference>
<evidence type="ECO:0000313" key="7">
    <source>
        <dbReference type="Proteomes" id="UP001420932"/>
    </source>
</evidence>
<dbReference type="EMBL" id="JBBNAF010000011">
    <property type="protein sequence ID" value="KAK9098720.1"/>
    <property type="molecule type" value="Genomic_DNA"/>
</dbReference>
<keyword evidence="7" id="KW-1185">Reference proteome</keyword>
<accession>A0AAP0EUW6</accession>
<sequence>MEYHLFRWLQSLLLGCLRSRRQFFEQRIGEDFANIYKNSDQFRDTIMNLMMVVSIERTVYYREKAAGMYASFSYAATQGLIEIRYIGLQSILYGVITFFMINFERTIVAWTLRDIITSQLGDAEDIIVGPGFKGSVKEFLKETLGFGPGMVEIASSYRLRGFFPFKDEEVAEFNVQAAQQGIVYIDEVDKITKKAESLNISRDVSGEGVQAGTVENA</sequence>
<dbReference type="Gene3D" id="3.40.50.300">
    <property type="entry name" value="P-loop containing nucleotide triphosphate hydrolases"/>
    <property type="match status" value="1"/>
</dbReference>
<feature type="domain" description="ABC-2 type transporter transmembrane" evidence="5">
    <location>
        <begin position="46"/>
        <end position="106"/>
    </location>
</feature>
<comment type="caution">
    <text evidence="6">The sequence shown here is derived from an EMBL/GenBank/DDBJ whole genome shotgun (WGS) entry which is preliminary data.</text>
</comment>
<dbReference type="AlphaFoldDB" id="A0AAP0EUW6"/>
<organism evidence="6 7">
    <name type="scientific">Stephania yunnanensis</name>
    <dbReference type="NCBI Taxonomy" id="152371"/>
    <lineage>
        <taxon>Eukaryota</taxon>
        <taxon>Viridiplantae</taxon>
        <taxon>Streptophyta</taxon>
        <taxon>Embryophyta</taxon>
        <taxon>Tracheophyta</taxon>
        <taxon>Spermatophyta</taxon>
        <taxon>Magnoliopsida</taxon>
        <taxon>Ranunculales</taxon>
        <taxon>Menispermaceae</taxon>
        <taxon>Menispermoideae</taxon>
        <taxon>Cissampelideae</taxon>
        <taxon>Stephania</taxon>
    </lineage>
</organism>
<dbReference type="GO" id="GO:0016020">
    <property type="term" value="C:membrane"/>
    <property type="evidence" value="ECO:0007669"/>
    <property type="project" value="UniProtKB-SubCell"/>
</dbReference>
<evidence type="ECO:0000256" key="1">
    <source>
        <dbReference type="ARBA" id="ARBA00004141"/>
    </source>
</evidence>
<dbReference type="InterPro" id="IPR013525">
    <property type="entry name" value="ABC2_TM"/>
</dbReference>
<dbReference type="GO" id="GO:0140359">
    <property type="term" value="F:ABC-type transporter activity"/>
    <property type="evidence" value="ECO:0007669"/>
    <property type="project" value="InterPro"/>
</dbReference>
<comment type="subcellular location">
    <subcellularLocation>
        <location evidence="1">Membrane</location>
        <topology evidence="1">Multi-pass membrane protein</topology>
    </subcellularLocation>
</comment>
<gene>
    <name evidence="6" type="ORF">Syun_025765</name>
</gene>
<dbReference type="InterPro" id="IPR027417">
    <property type="entry name" value="P-loop_NTPase"/>
</dbReference>
<evidence type="ECO:0000256" key="2">
    <source>
        <dbReference type="ARBA" id="ARBA00022692"/>
    </source>
</evidence>
<evidence type="ECO:0000256" key="4">
    <source>
        <dbReference type="ARBA" id="ARBA00023136"/>
    </source>
</evidence>
<dbReference type="PANTHER" id="PTHR48040">
    <property type="entry name" value="PLEIOTROPIC DRUG RESISTANCE PROTEIN 1-LIKE ISOFORM X1"/>
    <property type="match status" value="1"/>
</dbReference>
<keyword evidence="2" id="KW-0812">Transmembrane</keyword>
<evidence type="ECO:0000313" key="6">
    <source>
        <dbReference type="EMBL" id="KAK9098720.1"/>
    </source>
</evidence>
<evidence type="ECO:0000256" key="3">
    <source>
        <dbReference type="ARBA" id="ARBA00022989"/>
    </source>
</evidence>
<name>A0AAP0EUW6_9MAGN</name>